<evidence type="ECO:0000313" key="2">
    <source>
        <dbReference type="EMBL" id="KAK5971786.1"/>
    </source>
</evidence>
<reference evidence="2 3" key="1">
    <citation type="submission" date="2019-10" db="EMBL/GenBank/DDBJ databases">
        <title>Assembly and Annotation for the nematode Trichostrongylus colubriformis.</title>
        <authorList>
            <person name="Martin J."/>
        </authorList>
    </citation>
    <scope>NUCLEOTIDE SEQUENCE [LARGE SCALE GENOMIC DNA]</scope>
    <source>
        <strain evidence="2">G859</strain>
        <tissue evidence="2">Whole worm</tissue>
    </source>
</reference>
<organism evidence="2 3">
    <name type="scientific">Trichostrongylus colubriformis</name>
    <name type="common">Black scour worm</name>
    <dbReference type="NCBI Taxonomy" id="6319"/>
    <lineage>
        <taxon>Eukaryota</taxon>
        <taxon>Metazoa</taxon>
        <taxon>Ecdysozoa</taxon>
        <taxon>Nematoda</taxon>
        <taxon>Chromadorea</taxon>
        <taxon>Rhabditida</taxon>
        <taxon>Rhabditina</taxon>
        <taxon>Rhabditomorpha</taxon>
        <taxon>Strongyloidea</taxon>
        <taxon>Trichostrongylidae</taxon>
        <taxon>Trichostrongylus</taxon>
    </lineage>
</organism>
<proteinExistence type="predicted"/>
<name>A0AAN8F202_TRICO</name>
<dbReference type="AlphaFoldDB" id="A0AAN8F202"/>
<feature type="region of interest" description="Disordered" evidence="1">
    <location>
        <begin position="183"/>
        <end position="206"/>
    </location>
</feature>
<dbReference type="Proteomes" id="UP001331761">
    <property type="component" value="Unassembled WGS sequence"/>
</dbReference>
<evidence type="ECO:0000313" key="3">
    <source>
        <dbReference type="Proteomes" id="UP001331761"/>
    </source>
</evidence>
<comment type="caution">
    <text evidence="2">The sequence shown here is derived from an EMBL/GenBank/DDBJ whole genome shotgun (WGS) entry which is preliminary data.</text>
</comment>
<accession>A0AAN8F202</accession>
<dbReference type="EMBL" id="WIXE01017392">
    <property type="protein sequence ID" value="KAK5971786.1"/>
    <property type="molecule type" value="Genomic_DNA"/>
</dbReference>
<keyword evidence="3" id="KW-1185">Reference proteome</keyword>
<evidence type="ECO:0000256" key="1">
    <source>
        <dbReference type="SAM" id="MobiDB-lite"/>
    </source>
</evidence>
<sequence>MRGCWLCGRMTSDNVLRGASRSLHYNYVLMMALSMAQHLNVEEARVKAEQLGGSRKLCHDHVVCAAQYLLAEVVMAGNQISHFDDPKAQGRTAYLNIADIPQELITALNRTAEGYAVITGLDVLRFLNDALKRYYATPIWPVTEEVDADAVESGGTSELPNESLVADEEDQKPVVFSYSEKSTNELECDDMSDDSSTSSEPPLEKTDPAALDQFYLVRGRKLVQLFRFCPRCGNRLNESQLSAVGTEAVVSLPEHLEHMLDPDQLYVFAYRCKPYMRIPSIFKLITLLPLYRLLQA</sequence>
<gene>
    <name evidence="2" type="ORF">GCK32_004439</name>
</gene>
<protein>
    <submittedName>
        <fullName evidence="2">Uncharacterized protein</fullName>
    </submittedName>
</protein>